<accession>A0ABS3KR70</accession>
<gene>
    <name evidence="2" type="ORF">IAI61_08575</name>
</gene>
<organism evidence="2 3">
    <name type="scientific">Roseomonas haemaphysalidis</name>
    <dbReference type="NCBI Taxonomy" id="2768162"/>
    <lineage>
        <taxon>Bacteria</taxon>
        <taxon>Pseudomonadati</taxon>
        <taxon>Pseudomonadota</taxon>
        <taxon>Alphaproteobacteria</taxon>
        <taxon>Acetobacterales</taxon>
        <taxon>Roseomonadaceae</taxon>
        <taxon>Roseomonas</taxon>
    </lineage>
</organism>
<protein>
    <submittedName>
        <fullName evidence="2">GNAT family N-acetyltransferase</fullName>
    </submittedName>
</protein>
<reference evidence="2 3" key="1">
    <citation type="submission" date="2020-09" db="EMBL/GenBank/DDBJ databases">
        <title>Roseomonas.</title>
        <authorList>
            <person name="Zhu W."/>
        </authorList>
    </citation>
    <scope>NUCLEOTIDE SEQUENCE [LARGE SCALE GENOMIC DNA]</scope>
    <source>
        <strain evidence="2 3">573</strain>
    </source>
</reference>
<name>A0ABS3KR70_9PROT</name>
<dbReference type="Proteomes" id="UP001518989">
    <property type="component" value="Unassembled WGS sequence"/>
</dbReference>
<feature type="domain" description="BioF2-like acetyltransferase" evidence="1">
    <location>
        <begin position="156"/>
        <end position="301"/>
    </location>
</feature>
<comment type="caution">
    <text evidence="2">The sequence shown here is derived from an EMBL/GenBank/DDBJ whole genome shotgun (WGS) entry which is preliminary data.</text>
</comment>
<evidence type="ECO:0000259" key="1">
    <source>
        <dbReference type="Pfam" id="PF13480"/>
    </source>
</evidence>
<proteinExistence type="predicted"/>
<dbReference type="Pfam" id="PF13480">
    <property type="entry name" value="Acetyltransf_6"/>
    <property type="match status" value="1"/>
</dbReference>
<dbReference type="EMBL" id="JACTNG010000003">
    <property type="protein sequence ID" value="MBO1079083.1"/>
    <property type="molecule type" value="Genomic_DNA"/>
</dbReference>
<evidence type="ECO:0000313" key="3">
    <source>
        <dbReference type="Proteomes" id="UP001518989"/>
    </source>
</evidence>
<dbReference type="Gene3D" id="3.40.630.30">
    <property type="match status" value="1"/>
</dbReference>
<keyword evidence="3" id="KW-1185">Reference proteome</keyword>
<dbReference type="InterPro" id="IPR016181">
    <property type="entry name" value="Acyl_CoA_acyltransferase"/>
</dbReference>
<dbReference type="InterPro" id="IPR038740">
    <property type="entry name" value="BioF2-like_GNAT_dom"/>
</dbReference>
<evidence type="ECO:0000313" key="2">
    <source>
        <dbReference type="EMBL" id="MBO1079083.1"/>
    </source>
</evidence>
<sequence length="335" mass="36767">MSGFAELEPEWRALEAAAPALSFFQSWTWVGCLAEERYPDPVLLRATQDGVVLGLALFNRRGRHLHLTESGDAALDAPFIEHNAPLVARPDAAAALLRASWPVLGARRLVLSGVAPELVVQAGGTALRLQERMAPRLDLRALRDAGGDWMAGRSANTRQQVRRSLRAYGMPVLHRAGSVPEALDWLQALIALHTASWQARGRPGAFATPFLLRFHQALVAAALPRGELDLLRIAAEGQDIGYLYNFRLRGHVLAYQSGFRPGGDDAQRRPGLTSHALAIAHALARGDDVYDFLGGDDRYKRSLSDGACPLHWAQLVPRWSAWGIAARLRARLHHH</sequence>
<dbReference type="SUPFAM" id="SSF55729">
    <property type="entry name" value="Acyl-CoA N-acyltransferases (Nat)"/>
    <property type="match status" value="1"/>
</dbReference>
<dbReference type="RefSeq" id="WP_207416523.1">
    <property type="nucleotide sequence ID" value="NZ_CP061177.1"/>
</dbReference>